<proteinExistence type="predicted"/>
<evidence type="ECO:0000313" key="3">
    <source>
        <dbReference type="EMBL" id="MCY1712685.1"/>
    </source>
</evidence>
<feature type="transmembrane region" description="Helical" evidence="2">
    <location>
        <begin position="169"/>
        <end position="192"/>
    </location>
</feature>
<sequence>MAKFCVYCGRPLQEGEVCTCKNQAARQMTPPSTPAPDTTPSAAQSAPVTPGAAQVYIKHIWELIKKSFQAPSSMLRSFAASGDSKTAFGLIGIRALAFALFMLVLCTRITSSIMAIVGKIYSGIQDYIQFPLAKVFFLSLLISFGVACLFAALLLLFNKYVGRAETTYNNMLCVAAGSGIAVIPFLLAGILLMFLNLNLGFCIAFFGSVLGLIFALAALPGASQIDSNKSVYVLFAASVVLLIAVYILIKLFFPVFLPDGLVNGVKDLGSGSPFSSINPSLFK</sequence>
<feature type="transmembrane region" description="Helical" evidence="2">
    <location>
        <begin position="136"/>
        <end position="157"/>
    </location>
</feature>
<evidence type="ECO:0000256" key="2">
    <source>
        <dbReference type="SAM" id="Phobius"/>
    </source>
</evidence>
<comment type="caution">
    <text evidence="3">The sequence shown here is derived from an EMBL/GenBank/DDBJ whole genome shotgun (WGS) entry which is preliminary data.</text>
</comment>
<keyword evidence="2" id="KW-0472">Membrane</keyword>
<feature type="compositionally biased region" description="Low complexity" evidence="1">
    <location>
        <begin position="35"/>
        <end position="46"/>
    </location>
</feature>
<dbReference type="Proteomes" id="UP001082703">
    <property type="component" value="Unassembled WGS sequence"/>
</dbReference>
<keyword evidence="2" id="KW-0812">Transmembrane</keyword>
<protein>
    <recommendedName>
        <fullName evidence="5">Yip1 domain protein</fullName>
    </recommendedName>
</protein>
<keyword evidence="2" id="KW-1133">Transmembrane helix</keyword>
<evidence type="ECO:0000256" key="1">
    <source>
        <dbReference type="SAM" id="MobiDB-lite"/>
    </source>
</evidence>
<feature type="region of interest" description="Disordered" evidence="1">
    <location>
        <begin position="26"/>
        <end position="46"/>
    </location>
</feature>
<dbReference type="EMBL" id="JAPOHA010000001">
    <property type="protein sequence ID" value="MCY1712685.1"/>
    <property type="molecule type" value="Genomic_DNA"/>
</dbReference>
<dbReference type="RefSeq" id="WP_268056697.1">
    <property type="nucleotide sequence ID" value="NZ_JAPOHA010000001.1"/>
</dbReference>
<feature type="transmembrane region" description="Helical" evidence="2">
    <location>
        <begin position="231"/>
        <end position="253"/>
    </location>
</feature>
<feature type="transmembrane region" description="Helical" evidence="2">
    <location>
        <begin position="198"/>
        <end position="219"/>
    </location>
</feature>
<accession>A0ABT4BP71</accession>
<evidence type="ECO:0008006" key="5">
    <source>
        <dbReference type="Google" id="ProtNLM"/>
    </source>
</evidence>
<organism evidence="3 4">
    <name type="scientific">Caproiciproducens galactitolivorans</name>
    <dbReference type="NCBI Taxonomy" id="642589"/>
    <lineage>
        <taxon>Bacteria</taxon>
        <taxon>Bacillati</taxon>
        <taxon>Bacillota</taxon>
        <taxon>Clostridia</taxon>
        <taxon>Eubacteriales</taxon>
        <taxon>Acutalibacteraceae</taxon>
        <taxon>Caproiciproducens</taxon>
    </lineage>
</organism>
<name>A0ABT4BP71_9FIRM</name>
<reference evidence="3 4" key="1">
    <citation type="submission" date="2022-11" db="EMBL/GenBank/DDBJ databases">
        <authorList>
            <person name="Caiyu Z."/>
        </authorList>
    </citation>
    <scope>NUCLEOTIDE SEQUENCE [LARGE SCALE GENOMIC DNA]</scope>
    <source>
        <strain evidence="3 4">YR-4</strain>
    </source>
</reference>
<evidence type="ECO:0000313" key="4">
    <source>
        <dbReference type="Proteomes" id="UP001082703"/>
    </source>
</evidence>
<keyword evidence="4" id="KW-1185">Reference proteome</keyword>
<gene>
    <name evidence="3" type="ORF">OUY18_00235</name>
</gene>
<feature type="transmembrane region" description="Helical" evidence="2">
    <location>
        <begin position="95"/>
        <end position="116"/>
    </location>
</feature>